<feature type="domain" description="C2H2-type" evidence="2">
    <location>
        <begin position="34"/>
        <end position="58"/>
    </location>
</feature>
<reference evidence="3" key="2">
    <citation type="submission" date="2020-11" db="EMBL/GenBank/DDBJ databases">
        <authorList>
            <person name="McCartney M.A."/>
            <person name="Auch B."/>
            <person name="Kono T."/>
            <person name="Mallez S."/>
            <person name="Becker A."/>
            <person name="Gohl D.M."/>
            <person name="Silverstein K.A.T."/>
            <person name="Koren S."/>
            <person name="Bechman K.B."/>
            <person name="Herman A."/>
            <person name="Abrahante J.E."/>
            <person name="Garbe J."/>
        </authorList>
    </citation>
    <scope>NUCLEOTIDE SEQUENCE</scope>
    <source>
        <strain evidence="3">Duluth1</strain>
        <tissue evidence="3">Whole animal</tissue>
    </source>
</reference>
<sequence>MGDSDTLATTAIKSSRTSAAGVCTRIHTRGAYEYSCLQCKMSFSKTQDYKDHMLEVHSIVPQEALALNKQAKGTAT</sequence>
<evidence type="ECO:0000259" key="2">
    <source>
        <dbReference type="PROSITE" id="PS50157"/>
    </source>
</evidence>
<name>A0A9D4RQP8_DREPO</name>
<evidence type="ECO:0000313" key="4">
    <source>
        <dbReference type="Proteomes" id="UP000828390"/>
    </source>
</evidence>
<comment type="caution">
    <text evidence="3">The sequence shown here is derived from an EMBL/GenBank/DDBJ whole genome shotgun (WGS) entry which is preliminary data.</text>
</comment>
<keyword evidence="1" id="KW-0479">Metal-binding</keyword>
<gene>
    <name evidence="3" type="ORF">DPMN_001860</name>
</gene>
<proteinExistence type="predicted"/>
<keyword evidence="1" id="KW-0863">Zinc-finger</keyword>
<organism evidence="3 4">
    <name type="scientific">Dreissena polymorpha</name>
    <name type="common">Zebra mussel</name>
    <name type="synonym">Mytilus polymorpha</name>
    <dbReference type="NCBI Taxonomy" id="45954"/>
    <lineage>
        <taxon>Eukaryota</taxon>
        <taxon>Metazoa</taxon>
        <taxon>Spiralia</taxon>
        <taxon>Lophotrochozoa</taxon>
        <taxon>Mollusca</taxon>
        <taxon>Bivalvia</taxon>
        <taxon>Autobranchia</taxon>
        <taxon>Heteroconchia</taxon>
        <taxon>Euheterodonta</taxon>
        <taxon>Imparidentia</taxon>
        <taxon>Neoheterodontei</taxon>
        <taxon>Myida</taxon>
        <taxon>Dreissenoidea</taxon>
        <taxon>Dreissenidae</taxon>
        <taxon>Dreissena</taxon>
    </lineage>
</organism>
<accession>A0A9D4RQP8</accession>
<evidence type="ECO:0000313" key="3">
    <source>
        <dbReference type="EMBL" id="KAH3877981.1"/>
    </source>
</evidence>
<evidence type="ECO:0000256" key="1">
    <source>
        <dbReference type="PROSITE-ProRule" id="PRU00042"/>
    </source>
</evidence>
<dbReference type="GO" id="GO:0008270">
    <property type="term" value="F:zinc ion binding"/>
    <property type="evidence" value="ECO:0007669"/>
    <property type="project" value="UniProtKB-KW"/>
</dbReference>
<keyword evidence="1" id="KW-0862">Zinc</keyword>
<dbReference type="InterPro" id="IPR013087">
    <property type="entry name" value="Znf_C2H2_type"/>
</dbReference>
<dbReference type="AlphaFoldDB" id="A0A9D4RQP8"/>
<protein>
    <recommendedName>
        <fullName evidence="2">C2H2-type domain-containing protein</fullName>
    </recommendedName>
</protein>
<reference evidence="3" key="1">
    <citation type="journal article" date="2019" name="bioRxiv">
        <title>The Genome of the Zebra Mussel, Dreissena polymorpha: A Resource for Invasive Species Research.</title>
        <authorList>
            <person name="McCartney M.A."/>
            <person name="Auch B."/>
            <person name="Kono T."/>
            <person name="Mallez S."/>
            <person name="Zhang Y."/>
            <person name="Obille A."/>
            <person name="Becker A."/>
            <person name="Abrahante J.E."/>
            <person name="Garbe J."/>
            <person name="Badalamenti J.P."/>
            <person name="Herman A."/>
            <person name="Mangelson H."/>
            <person name="Liachko I."/>
            <person name="Sullivan S."/>
            <person name="Sone E.D."/>
            <person name="Koren S."/>
            <person name="Silverstein K.A.T."/>
            <person name="Beckman K.B."/>
            <person name="Gohl D.M."/>
        </authorList>
    </citation>
    <scope>NUCLEOTIDE SEQUENCE</scope>
    <source>
        <strain evidence="3">Duluth1</strain>
        <tissue evidence="3">Whole animal</tissue>
    </source>
</reference>
<dbReference type="PROSITE" id="PS00028">
    <property type="entry name" value="ZINC_FINGER_C2H2_1"/>
    <property type="match status" value="1"/>
</dbReference>
<dbReference type="Gene3D" id="3.30.160.60">
    <property type="entry name" value="Classic Zinc Finger"/>
    <property type="match status" value="1"/>
</dbReference>
<dbReference type="Proteomes" id="UP000828390">
    <property type="component" value="Unassembled WGS sequence"/>
</dbReference>
<keyword evidence="4" id="KW-1185">Reference proteome</keyword>
<dbReference type="PROSITE" id="PS50157">
    <property type="entry name" value="ZINC_FINGER_C2H2_2"/>
    <property type="match status" value="1"/>
</dbReference>
<dbReference type="EMBL" id="JAIWYP010000001">
    <property type="protein sequence ID" value="KAH3877981.1"/>
    <property type="molecule type" value="Genomic_DNA"/>
</dbReference>